<dbReference type="RefSeq" id="WP_091073358.1">
    <property type="nucleotide sequence ID" value="NZ_LT629799.1"/>
</dbReference>
<dbReference type="Proteomes" id="UP000198825">
    <property type="component" value="Chromosome I"/>
</dbReference>
<feature type="transmembrane region" description="Helical" evidence="2">
    <location>
        <begin position="14"/>
        <end position="32"/>
    </location>
</feature>
<keyword evidence="2" id="KW-0472">Membrane</keyword>
<accession>A0A1H2LVH6</accession>
<organism evidence="3 4">
    <name type="scientific">Microlunatus sagamiharensis</name>
    <dbReference type="NCBI Taxonomy" id="546874"/>
    <lineage>
        <taxon>Bacteria</taxon>
        <taxon>Bacillati</taxon>
        <taxon>Actinomycetota</taxon>
        <taxon>Actinomycetes</taxon>
        <taxon>Propionibacteriales</taxon>
        <taxon>Propionibacteriaceae</taxon>
        <taxon>Microlunatus</taxon>
    </lineage>
</organism>
<dbReference type="AlphaFoldDB" id="A0A1H2LVH6"/>
<name>A0A1H2LVH6_9ACTN</name>
<evidence type="ECO:0008006" key="5">
    <source>
        <dbReference type="Google" id="ProtNLM"/>
    </source>
</evidence>
<protein>
    <recommendedName>
        <fullName evidence="5">Capsular polysaccharide biosynthesis protein</fullName>
    </recommendedName>
</protein>
<dbReference type="STRING" id="546874.SAMN04488544_0818"/>
<keyword evidence="2" id="KW-0812">Transmembrane</keyword>
<proteinExistence type="predicted"/>
<keyword evidence="2" id="KW-1133">Transmembrane helix</keyword>
<sequence>MQIHVLWGALRRRWYALVVTVLLAAAGTYLVVHAVGPTYRATGAVLLLPPETTLEQADPKQSNTNPFLALGSLSQVRDVTVRSVTSQATMAAMCLPQPDPAYAAMRAKLCNDDPAVKFQVGPDDTNSAPIVLITVDADTVSDAQVALRAMMDQVPAALTQLQGPMVLKPEAIITSTPLVTDARPEVVRKNQIRTGIVAGAGILGLGLLLLALLDHLLLTRQGRRPGEPSAGGTAEDGWWASGDDAASIDREAEALGQEVSTGWDTDQRQVEAVGRG</sequence>
<dbReference type="OrthoDB" id="3695950at2"/>
<feature type="transmembrane region" description="Helical" evidence="2">
    <location>
        <begin position="196"/>
        <end position="218"/>
    </location>
</feature>
<evidence type="ECO:0000256" key="1">
    <source>
        <dbReference type="SAM" id="MobiDB-lite"/>
    </source>
</evidence>
<evidence type="ECO:0000313" key="4">
    <source>
        <dbReference type="Proteomes" id="UP000198825"/>
    </source>
</evidence>
<feature type="region of interest" description="Disordered" evidence="1">
    <location>
        <begin position="255"/>
        <end position="276"/>
    </location>
</feature>
<feature type="region of interest" description="Disordered" evidence="1">
    <location>
        <begin position="222"/>
        <end position="243"/>
    </location>
</feature>
<dbReference type="EMBL" id="LT629799">
    <property type="protein sequence ID" value="SDU84306.1"/>
    <property type="molecule type" value="Genomic_DNA"/>
</dbReference>
<keyword evidence="4" id="KW-1185">Reference proteome</keyword>
<reference evidence="4" key="1">
    <citation type="submission" date="2016-10" db="EMBL/GenBank/DDBJ databases">
        <authorList>
            <person name="Varghese N."/>
            <person name="Submissions S."/>
        </authorList>
    </citation>
    <scope>NUCLEOTIDE SEQUENCE [LARGE SCALE GENOMIC DNA]</scope>
    <source>
        <strain evidence="4">DSM 21743</strain>
    </source>
</reference>
<evidence type="ECO:0000256" key="2">
    <source>
        <dbReference type="SAM" id="Phobius"/>
    </source>
</evidence>
<gene>
    <name evidence="3" type="ORF">SAMN04488544_0818</name>
</gene>
<evidence type="ECO:0000313" key="3">
    <source>
        <dbReference type="EMBL" id="SDU84306.1"/>
    </source>
</evidence>